<dbReference type="Gene3D" id="3.30.565.10">
    <property type="entry name" value="Histidine kinase-like ATPase, C-terminal domain"/>
    <property type="match status" value="1"/>
</dbReference>
<dbReference type="InterPro" id="IPR003594">
    <property type="entry name" value="HATPase_dom"/>
</dbReference>
<protein>
    <recommendedName>
        <fullName evidence="3">histidine kinase</fullName>
        <ecNumber evidence="3">2.7.13.3</ecNumber>
    </recommendedName>
</protein>
<keyword evidence="9" id="KW-0067">ATP-binding</keyword>
<dbReference type="Pfam" id="PF00512">
    <property type="entry name" value="HisKA"/>
    <property type="match status" value="1"/>
</dbReference>
<feature type="domain" description="HAMP" evidence="14">
    <location>
        <begin position="194"/>
        <end position="246"/>
    </location>
</feature>
<dbReference type="SMART" id="SM00388">
    <property type="entry name" value="HisKA"/>
    <property type="match status" value="1"/>
</dbReference>
<dbReference type="GO" id="GO:0005524">
    <property type="term" value="F:ATP binding"/>
    <property type="evidence" value="ECO:0007669"/>
    <property type="project" value="UniProtKB-KW"/>
</dbReference>
<keyword evidence="16" id="KW-1185">Reference proteome</keyword>
<dbReference type="SMART" id="SM00387">
    <property type="entry name" value="HATPase_c"/>
    <property type="match status" value="1"/>
</dbReference>
<dbReference type="InterPro" id="IPR050980">
    <property type="entry name" value="2C_sensor_his_kinase"/>
</dbReference>
<dbReference type="SUPFAM" id="SSF47384">
    <property type="entry name" value="Homodimeric domain of signal transducing histidine kinase"/>
    <property type="match status" value="1"/>
</dbReference>
<dbReference type="PANTHER" id="PTHR44936:SF10">
    <property type="entry name" value="SENSOR PROTEIN RSTB"/>
    <property type="match status" value="1"/>
</dbReference>
<dbReference type="GO" id="GO:0000155">
    <property type="term" value="F:phosphorelay sensor kinase activity"/>
    <property type="evidence" value="ECO:0007669"/>
    <property type="project" value="InterPro"/>
</dbReference>
<dbReference type="SUPFAM" id="SSF55874">
    <property type="entry name" value="ATPase domain of HSP90 chaperone/DNA topoisomerase II/histidine kinase"/>
    <property type="match status" value="1"/>
</dbReference>
<accession>A0A7W6NPR6</accession>
<evidence type="ECO:0000313" key="15">
    <source>
        <dbReference type="EMBL" id="MBB4083163.1"/>
    </source>
</evidence>
<dbReference type="EC" id="2.7.13.3" evidence="3"/>
<dbReference type="CDD" id="cd00082">
    <property type="entry name" value="HisKA"/>
    <property type="match status" value="1"/>
</dbReference>
<feature type="region of interest" description="Disordered" evidence="10">
    <location>
        <begin position="106"/>
        <end position="130"/>
    </location>
</feature>
<feature type="transmembrane region" description="Helical" evidence="11">
    <location>
        <begin position="172"/>
        <end position="193"/>
    </location>
</feature>
<evidence type="ECO:0000256" key="4">
    <source>
        <dbReference type="ARBA" id="ARBA00022475"/>
    </source>
</evidence>
<dbReference type="SMART" id="SM00304">
    <property type="entry name" value="HAMP"/>
    <property type="match status" value="1"/>
</dbReference>
<evidence type="ECO:0000256" key="11">
    <source>
        <dbReference type="SAM" id="Phobius"/>
    </source>
</evidence>
<keyword evidence="11" id="KW-0812">Transmembrane</keyword>
<keyword evidence="11" id="KW-0472">Membrane</keyword>
<dbReference type="PRINTS" id="PR00344">
    <property type="entry name" value="BCTRLSENSOR"/>
</dbReference>
<evidence type="ECO:0000256" key="2">
    <source>
        <dbReference type="ARBA" id="ARBA00004651"/>
    </source>
</evidence>
<gene>
    <name evidence="15" type="ORF">GGR12_002029</name>
</gene>
<feature type="compositionally biased region" description="Basic and acidic residues" evidence="10">
    <location>
        <begin position="106"/>
        <end position="118"/>
    </location>
</feature>
<dbReference type="PROSITE" id="PS50109">
    <property type="entry name" value="HIS_KIN"/>
    <property type="match status" value="1"/>
</dbReference>
<dbReference type="Proteomes" id="UP000529946">
    <property type="component" value="Unassembled WGS sequence"/>
</dbReference>
<dbReference type="AlphaFoldDB" id="A0A7W6NPR6"/>
<evidence type="ECO:0000256" key="6">
    <source>
        <dbReference type="ARBA" id="ARBA00022679"/>
    </source>
</evidence>
<feature type="domain" description="Histidine kinase" evidence="13">
    <location>
        <begin position="254"/>
        <end position="452"/>
    </location>
</feature>
<proteinExistence type="predicted"/>
<evidence type="ECO:0000256" key="1">
    <source>
        <dbReference type="ARBA" id="ARBA00000085"/>
    </source>
</evidence>
<keyword evidence="8 15" id="KW-0418">Kinase</keyword>
<keyword evidence="5" id="KW-0597">Phosphoprotein</keyword>
<evidence type="ECO:0000259" key="14">
    <source>
        <dbReference type="PROSITE" id="PS50885"/>
    </source>
</evidence>
<dbReference type="EMBL" id="JACIDM010000002">
    <property type="protein sequence ID" value="MBB4083163.1"/>
    <property type="molecule type" value="Genomic_DNA"/>
</dbReference>
<dbReference type="GO" id="GO:0005886">
    <property type="term" value="C:plasma membrane"/>
    <property type="evidence" value="ECO:0007669"/>
    <property type="project" value="UniProtKB-SubCell"/>
</dbReference>
<evidence type="ECO:0000256" key="5">
    <source>
        <dbReference type="ARBA" id="ARBA00022553"/>
    </source>
</evidence>
<reference evidence="15 16" key="1">
    <citation type="submission" date="2020-08" db="EMBL/GenBank/DDBJ databases">
        <title>Genomic Encyclopedia of Type Strains, Phase IV (KMG-IV): sequencing the most valuable type-strain genomes for metagenomic binning, comparative biology and taxonomic classification.</title>
        <authorList>
            <person name="Goeker M."/>
        </authorList>
    </citation>
    <scope>NUCLEOTIDE SEQUENCE [LARGE SCALE GENOMIC DNA]</scope>
    <source>
        <strain evidence="15 16">DSM 23960</strain>
    </source>
</reference>
<keyword evidence="12" id="KW-0732">Signal</keyword>
<dbReference type="PANTHER" id="PTHR44936">
    <property type="entry name" value="SENSOR PROTEIN CREC"/>
    <property type="match status" value="1"/>
</dbReference>
<evidence type="ECO:0000256" key="3">
    <source>
        <dbReference type="ARBA" id="ARBA00012438"/>
    </source>
</evidence>
<dbReference type="InterPro" id="IPR003660">
    <property type="entry name" value="HAMP_dom"/>
</dbReference>
<dbReference type="RefSeq" id="WP_183204293.1">
    <property type="nucleotide sequence ID" value="NZ_BAAAER010000001.1"/>
</dbReference>
<dbReference type="PROSITE" id="PS50885">
    <property type="entry name" value="HAMP"/>
    <property type="match status" value="1"/>
</dbReference>
<keyword evidence="7" id="KW-0547">Nucleotide-binding</keyword>
<comment type="catalytic activity">
    <reaction evidence="1">
        <text>ATP + protein L-histidine = ADP + protein N-phospho-L-histidine.</text>
        <dbReference type="EC" id="2.7.13.3"/>
    </reaction>
</comment>
<dbReference type="InterPro" id="IPR036890">
    <property type="entry name" value="HATPase_C_sf"/>
</dbReference>
<dbReference type="InterPro" id="IPR003661">
    <property type="entry name" value="HisK_dim/P_dom"/>
</dbReference>
<evidence type="ECO:0000256" key="7">
    <source>
        <dbReference type="ARBA" id="ARBA00022741"/>
    </source>
</evidence>
<keyword evidence="4" id="KW-1003">Cell membrane</keyword>
<dbReference type="InterPro" id="IPR004358">
    <property type="entry name" value="Sig_transdc_His_kin-like_C"/>
</dbReference>
<evidence type="ECO:0000256" key="8">
    <source>
        <dbReference type="ARBA" id="ARBA00022777"/>
    </source>
</evidence>
<keyword evidence="11" id="KW-1133">Transmembrane helix</keyword>
<dbReference type="Gene3D" id="1.10.287.130">
    <property type="match status" value="1"/>
</dbReference>
<comment type="caution">
    <text evidence="15">The sequence shown here is derived from an EMBL/GenBank/DDBJ whole genome shotgun (WGS) entry which is preliminary data.</text>
</comment>
<name>A0A7W6NPR6_9CAUL</name>
<evidence type="ECO:0000256" key="9">
    <source>
        <dbReference type="ARBA" id="ARBA00022840"/>
    </source>
</evidence>
<dbReference type="Pfam" id="PF00672">
    <property type="entry name" value="HAMP"/>
    <property type="match status" value="1"/>
</dbReference>
<sequence length="458" mass="49508">MNFRSSSVLLQVALVAAAAVAATQLVTLAIIFLAPSPAPTGYTLAAAAAALNGEPARTADGRLLVRELSDGEPLEQGTSSLAKAAARSLAVEMGLDVRRIRVQSDRRARERFGPRPEVVRPSAGPLPAPGDKPQGLFSAQQTLPPFLAAVQLDDGRWAMVRIPKSLLAPWEITILLGMLVSLIVLAPLIWWMARRLARPIHRFAMAADRLGADPDAPPLMSDGPNEVRLAVSAFNEMQARLREHIQRRTQTVAAVAHDLRTPLTRLRFRVEELPARYRPDMSADIEEMDTLIARAMQFAKGDFAADQREVLDISDLVQATVNRYVETGAAMNIAVEPGLRVEADASALRRGLTNLIDNALAYGGPVTVTARADGDQALVQVRDNGPGIPPDLLERVFDPFFRIEISRSRQTGGAGLGLAIARHAIRAHGGDVKLRNNPDGGLEADLFLPLLGTRRVQP</sequence>
<organism evidence="15 16">
    <name type="scientific">Brevundimonas lenta</name>
    <dbReference type="NCBI Taxonomy" id="424796"/>
    <lineage>
        <taxon>Bacteria</taxon>
        <taxon>Pseudomonadati</taxon>
        <taxon>Pseudomonadota</taxon>
        <taxon>Alphaproteobacteria</taxon>
        <taxon>Caulobacterales</taxon>
        <taxon>Caulobacteraceae</taxon>
        <taxon>Brevundimonas</taxon>
    </lineage>
</organism>
<comment type="subcellular location">
    <subcellularLocation>
        <location evidence="2">Cell membrane</location>
        <topology evidence="2">Multi-pass membrane protein</topology>
    </subcellularLocation>
</comment>
<evidence type="ECO:0000313" key="16">
    <source>
        <dbReference type="Proteomes" id="UP000529946"/>
    </source>
</evidence>
<feature type="chain" id="PRO_5030859726" description="histidine kinase" evidence="12">
    <location>
        <begin position="22"/>
        <end position="458"/>
    </location>
</feature>
<evidence type="ECO:0000256" key="10">
    <source>
        <dbReference type="SAM" id="MobiDB-lite"/>
    </source>
</evidence>
<dbReference type="InterPro" id="IPR005467">
    <property type="entry name" value="His_kinase_dom"/>
</dbReference>
<evidence type="ECO:0000259" key="13">
    <source>
        <dbReference type="PROSITE" id="PS50109"/>
    </source>
</evidence>
<dbReference type="Pfam" id="PF02518">
    <property type="entry name" value="HATPase_c"/>
    <property type="match status" value="1"/>
</dbReference>
<feature type="signal peptide" evidence="12">
    <location>
        <begin position="1"/>
        <end position="21"/>
    </location>
</feature>
<dbReference type="CDD" id="cd00075">
    <property type="entry name" value="HATPase"/>
    <property type="match status" value="1"/>
</dbReference>
<keyword evidence="6" id="KW-0808">Transferase</keyword>
<dbReference type="InterPro" id="IPR036097">
    <property type="entry name" value="HisK_dim/P_sf"/>
</dbReference>
<evidence type="ECO:0000256" key="12">
    <source>
        <dbReference type="SAM" id="SignalP"/>
    </source>
</evidence>